<evidence type="ECO:0000313" key="1">
    <source>
        <dbReference type="EMBL" id="CAH3139542.1"/>
    </source>
</evidence>
<proteinExistence type="predicted"/>
<dbReference type="EMBL" id="CALNXK010000063">
    <property type="protein sequence ID" value="CAH3139542.1"/>
    <property type="molecule type" value="Genomic_DNA"/>
</dbReference>
<organism evidence="1 2">
    <name type="scientific">Porites lobata</name>
    <dbReference type="NCBI Taxonomy" id="104759"/>
    <lineage>
        <taxon>Eukaryota</taxon>
        <taxon>Metazoa</taxon>
        <taxon>Cnidaria</taxon>
        <taxon>Anthozoa</taxon>
        <taxon>Hexacorallia</taxon>
        <taxon>Scleractinia</taxon>
        <taxon>Fungiina</taxon>
        <taxon>Poritidae</taxon>
        <taxon>Porites</taxon>
    </lineage>
</organism>
<dbReference type="Proteomes" id="UP001159405">
    <property type="component" value="Unassembled WGS sequence"/>
</dbReference>
<feature type="non-terminal residue" evidence="1">
    <location>
        <position position="104"/>
    </location>
</feature>
<name>A0ABN8PA91_9CNID</name>
<protein>
    <submittedName>
        <fullName evidence="1">Uncharacterized protein</fullName>
    </submittedName>
</protein>
<reference evidence="1 2" key="1">
    <citation type="submission" date="2022-05" db="EMBL/GenBank/DDBJ databases">
        <authorList>
            <consortium name="Genoscope - CEA"/>
            <person name="William W."/>
        </authorList>
    </citation>
    <scope>NUCLEOTIDE SEQUENCE [LARGE SCALE GENOMIC DNA]</scope>
</reference>
<gene>
    <name evidence="1" type="ORF">PLOB_00040808</name>
</gene>
<evidence type="ECO:0000313" key="2">
    <source>
        <dbReference type="Proteomes" id="UP001159405"/>
    </source>
</evidence>
<keyword evidence="2" id="KW-1185">Reference proteome</keyword>
<feature type="non-terminal residue" evidence="1">
    <location>
        <position position="1"/>
    </location>
</feature>
<accession>A0ABN8PA91</accession>
<comment type="caution">
    <text evidence="1">The sequence shown here is derived from an EMBL/GenBank/DDBJ whole genome shotgun (WGS) entry which is preliminary data.</text>
</comment>
<sequence length="104" mass="11609">LQRVQNAAARLIFLESKYCHSINDLAPFYLQELISLKEACKYKLRSDCDGLLLKPVKFKTLTTLGDRSFAAAAPQLSVCGIHCPIQLGVAAHRFYAVFYDLSSL</sequence>